<gene>
    <name evidence="1" type="ORF">WMO19_08345</name>
</gene>
<keyword evidence="2" id="KW-1185">Reference proteome</keyword>
<proteinExistence type="predicted"/>
<reference evidence="1 2" key="1">
    <citation type="submission" date="2024-03" db="EMBL/GenBank/DDBJ databases">
        <title>Human intestinal bacterial collection.</title>
        <authorList>
            <person name="Pauvert C."/>
            <person name="Hitch T.C.A."/>
            <person name="Clavel T."/>
        </authorList>
    </citation>
    <scope>NUCLEOTIDE SEQUENCE [LARGE SCALE GENOMIC DNA]</scope>
    <source>
        <strain evidence="1 2">CLA-SR-H025</strain>
    </source>
</reference>
<accession>A0ABV1CHF4</accession>
<dbReference type="EMBL" id="JBBMFO010000030">
    <property type="protein sequence ID" value="MEQ2401611.1"/>
    <property type="molecule type" value="Genomic_DNA"/>
</dbReference>
<evidence type="ECO:0000313" key="2">
    <source>
        <dbReference type="Proteomes" id="UP001447979"/>
    </source>
</evidence>
<dbReference type="Proteomes" id="UP001447979">
    <property type="component" value="Unassembled WGS sequence"/>
</dbReference>
<sequence length="45" mass="5087">MLLVKIGISKSPMKLDLTMGEATIPRKIEYIYPCIFSKEAIKTSK</sequence>
<protein>
    <submittedName>
        <fullName evidence="1">Uncharacterized protein</fullName>
    </submittedName>
</protein>
<name>A0ABV1CHF4_9FIRM</name>
<evidence type="ECO:0000313" key="1">
    <source>
        <dbReference type="EMBL" id="MEQ2401611.1"/>
    </source>
</evidence>
<dbReference type="RefSeq" id="WP_349171328.1">
    <property type="nucleotide sequence ID" value="NZ_JBBMFO010000030.1"/>
</dbReference>
<comment type="caution">
    <text evidence="1">The sequence shown here is derived from an EMBL/GenBank/DDBJ whole genome shotgun (WGS) entry which is preliminary data.</text>
</comment>
<organism evidence="1 2">
    <name type="scientific">Peptoniphilus hominis</name>
    <name type="common">ex Hitch et al. 2025</name>
    <dbReference type="NCBI Taxonomy" id="3133174"/>
    <lineage>
        <taxon>Bacteria</taxon>
        <taxon>Bacillati</taxon>
        <taxon>Bacillota</taxon>
        <taxon>Tissierellia</taxon>
        <taxon>Tissierellales</taxon>
        <taxon>Peptoniphilaceae</taxon>
        <taxon>Peptoniphilus</taxon>
    </lineage>
</organism>